<dbReference type="InterPro" id="IPR004300">
    <property type="entry name" value="Glyco_hydro_57_N"/>
</dbReference>
<dbReference type="CAZy" id="GH57">
    <property type="family name" value="Glycoside Hydrolase Family 57"/>
</dbReference>
<organism evidence="4 5">
    <name type="scientific">Geobacter metallireducens (strain ATCC 53774 / DSM 7210 / GS-15)</name>
    <dbReference type="NCBI Taxonomy" id="269799"/>
    <lineage>
        <taxon>Bacteria</taxon>
        <taxon>Pseudomonadati</taxon>
        <taxon>Thermodesulfobacteriota</taxon>
        <taxon>Desulfuromonadia</taxon>
        <taxon>Geobacterales</taxon>
        <taxon>Geobacteraceae</taxon>
        <taxon>Geobacter</taxon>
    </lineage>
</organism>
<dbReference type="InterPro" id="IPR011330">
    <property type="entry name" value="Glyco_hydro/deAcase_b/a-brl"/>
</dbReference>
<keyword evidence="2" id="KW-0119">Carbohydrate metabolism</keyword>
<evidence type="ECO:0000313" key="4">
    <source>
        <dbReference type="EMBL" id="ABB30691.1"/>
    </source>
</evidence>
<reference evidence="4 5" key="2">
    <citation type="journal article" date="2009" name="BMC Microbiol.">
        <title>The genome sequence of Geobacter metallireducens: features of metabolism, physiology and regulation common and dissimilar to Geobacter sulfurreducens.</title>
        <authorList>
            <person name="Aklujkar M."/>
            <person name="Krushkal J."/>
            <person name="DiBartolo G."/>
            <person name="Lapidus A."/>
            <person name="Land M.L."/>
            <person name="Lovley D.R."/>
        </authorList>
    </citation>
    <scope>NUCLEOTIDE SEQUENCE [LARGE SCALE GENOMIC DNA]</scope>
    <source>
        <strain evidence="5">ATCC 53774 / DSM 7210 / GS-15</strain>
    </source>
</reference>
<dbReference type="PANTHER" id="PTHR36306">
    <property type="entry name" value="ALPHA-AMYLASE-RELATED-RELATED"/>
    <property type="match status" value="1"/>
</dbReference>
<dbReference type="RefSeq" id="WP_011365670.1">
    <property type="nucleotide sequence ID" value="NC_007517.1"/>
</dbReference>
<dbReference type="AlphaFoldDB" id="Q39YI3"/>
<evidence type="ECO:0000313" key="5">
    <source>
        <dbReference type="Proteomes" id="UP000007073"/>
    </source>
</evidence>
<dbReference type="InterPro" id="IPR052046">
    <property type="entry name" value="GH57_Enzymes"/>
</dbReference>
<dbReference type="EMBL" id="CP000148">
    <property type="protein sequence ID" value="ABB30691.1"/>
    <property type="molecule type" value="Genomic_DNA"/>
</dbReference>
<dbReference type="Gene3D" id="3.20.110.20">
    <property type="match status" value="1"/>
</dbReference>
<dbReference type="KEGG" id="gme:Gmet_0448"/>
<evidence type="ECO:0000259" key="3">
    <source>
        <dbReference type="Pfam" id="PF03065"/>
    </source>
</evidence>
<dbReference type="STRING" id="269799.Gmet_0448"/>
<evidence type="ECO:0000256" key="2">
    <source>
        <dbReference type="ARBA" id="ARBA00023277"/>
    </source>
</evidence>
<dbReference type="Pfam" id="PF03065">
    <property type="entry name" value="Glyco_hydro_57"/>
    <property type="match status" value="1"/>
</dbReference>
<sequence length="659" mass="74500">MSLSLYTIFHLNLAFSSIEEELRPEVVRRCYWPLLRLARDLNLPFGIEITGYTLETVAAIDPAWVEELRELCSGQCELVGSGYSQMIGPLVPAEVNRQNLRIGNQTYERLLGLRPRIVLVNEQAYSAGLIGHYREAGFEAMVMEWDNPAYHHPQWDPAWRYLPQIAMGQHGEELPVIWNNSIFFQKFQRYVHGELELDDYLALIGRHDNGTTRAIPLYGNDIEIFDFRPGRFTTEAVMEHDEWGRIRELFERLLEEGRFTFIPPSRLLSLLHEPGAGNRLSLESPEAPIPVKKQEKYNITRWAVTGRDDIGINSACQRIHDALLAKGNATDQEWRELCYLWSSDFRTHITPRRWKRYRSRLNSFGRHCGITHLTRLVEGGVEILPPEVSALREGHYLTIETPGVRLKLNLRRGLAFDSLVFSRIHERSLCGTLYHGYFDDITAGADFYTGHAVFETHGRPKITDLAPVEPLVRWHPEGGMVTVEATFSPPLGPITKLVGIDINTTTISIDYRFDWPLIPVGSLRLGNVTINPEAFDAATLFFRAHNGGNNPETFPVAGKRFFHGEASSFLVSAKQGLGVTEGIIEIGDAHSILQISVDRSLSALLGLVTCKPVGPSYFFRCGFSASEMDETSKPRRNRIPLRAHISISAASAKSAKQRK</sequence>
<protein>
    <recommendedName>
        <fullName evidence="3">Glycoside hydrolase family 57 N-terminal domain-containing protein</fullName>
    </recommendedName>
</protein>
<evidence type="ECO:0000256" key="1">
    <source>
        <dbReference type="ARBA" id="ARBA00006821"/>
    </source>
</evidence>
<reference evidence="4 5" key="1">
    <citation type="submission" date="2005-10" db="EMBL/GenBank/DDBJ databases">
        <title>Complete sequence of Geobacter metallireducens GS-15.</title>
        <authorList>
            <consortium name="US DOE Joint Genome Institute"/>
            <person name="Copeland A."/>
            <person name="Lucas S."/>
            <person name="Lapidus A."/>
            <person name="Barry K."/>
            <person name="Detter J.C."/>
            <person name="Glavina T."/>
            <person name="Hammon N."/>
            <person name="Israni S."/>
            <person name="Pitluck S."/>
            <person name="Di Bartolo G."/>
            <person name="Chain P."/>
            <person name="Schmutz J."/>
            <person name="Larimer F."/>
            <person name="Land M."/>
            <person name="Kyrpides N."/>
            <person name="Ivanova N."/>
            <person name="Richardson P."/>
        </authorList>
    </citation>
    <scope>NUCLEOTIDE SEQUENCE [LARGE SCALE GENOMIC DNA]</scope>
    <source>
        <strain evidence="5">ATCC 53774 / DSM 7210 / GS-15</strain>
    </source>
</reference>
<dbReference type="PANTHER" id="PTHR36306:SF1">
    <property type="entry name" value="ALPHA-AMYLASE-RELATED"/>
    <property type="match status" value="1"/>
</dbReference>
<name>Q39YI3_GEOMG</name>
<feature type="domain" description="Glycoside hydrolase family 57 N-terminal" evidence="3">
    <location>
        <begin position="27"/>
        <end position="164"/>
    </location>
</feature>
<gene>
    <name evidence="4" type="ordered locus">Gmet_0448</name>
</gene>
<proteinExistence type="inferred from homology"/>
<dbReference type="GO" id="GO:0003824">
    <property type="term" value="F:catalytic activity"/>
    <property type="evidence" value="ECO:0007669"/>
    <property type="project" value="InterPro"/>
</dbReference>
<dbReference type="SUPFAM" id="SSF88713">
    <property type="entry name" value="Glycoside hydrolase/deacetylase"/>
    <property type="match status" value="1"/>
</dbReference>
<dbReference type="CDD" id="cd10794">
    <property type="entry name" value="GH57N_PfGalA_like"/>
    <property type="match status" value="1"/>
</dbReference>
<dbReference type="GO" id="GO:0005975">
    <property type="term" value="P:carbohydrate metabolic process"/>
    <property type="evidence" value="ECO:0007669"/>
    <property type="project" value="InterPro"/>
</dbReference>
<accession>Q39YI3</accession>
<dbReference type="eggNOG" id="COG1449">
    <property type="taxonomic scope" value="Bacteria"/>
</dbReference>
<comment type="similarity">
    <text evidence="1">Belongs to the glycosyl hydrolase 57 family.</text>
</comment>
<keyword evidence="5" id="KW-1185">Reference proteome</keyword>
<dbReference type="Proteomes" id="UP000007073">
    <property type="component" value="Chromosome"/>
</dbReference>
<dbReference type="HOGENOM" id="CLU_413731_0_0_7"/>